<dbReference type="RefSeq" id="WP_228354002.1">
    <property type="nucleotide sequence ID" value="NZ_JACEGA010000001.1"/>
</dbReference>
<name>A0A839K3D6_9FIRM</name>
<keyword evidence="3" id="KW-1185">Reference proteome</keyword>
<keyword evidence="1" id="KW-0812">Transmembrane</keyword>
<dbReference type="Pfam" id="PF22268">
    <property type="entry name" value="DUF6954"/>
    <property type="match status" value="1"/>
</dbReference>
<reference evidence="2 3" key="1">
    <citation type="submission" date="2020-07" db="EMBL/GenBank/DDBJ databases">
        <title>Characterization and genome sequencing of isolate MD1, a novel member within the family Lachnospiraceae.</title>
        <authorList>
            <person name="Rettenmaier R."/>
            <person name="Di Bello L."/>
            <person name="Zinser C."/>
            <person name="Scheitz K."/>
            <person name="Liebl W."/>
            <person name="Zverlov V."/>
        </authorList>
    </citation>
    <scope>NUCLEOTIDE SEQUENCE [LARGE SCALE GENOMIC DNA]</scope>
    <source>
        <strain evidence="2 3">MD1</strain>
    </source>
</reference>
<dbReference type="InterPro" id="IPR054229">
    <property type="entry name" value="DUF6954"/>
</dbReference>
<gene>
    <name evidence="2" type="ORF">H0486_16200</name>
</gene>
<keyword evidence="1" id="KW-0472">Membrane</keyword>
<evidence type="ECO:0000313" key="2">
    <source>
        <dbReference type="EMBL" id="MBB2184423.1"/>
    </source>
</evidence>
<dbReference type="AlphaFoldDB" id="A0A839K3D6"/>
<keyword evidence="1" id="KW-1133">Transmembrane helix</keyword>
<accession>A0A839K3D6</accession>
<proteinExistence type="predicted"/>
<comment type="caution">
    <text evidence="2">The sequence shown here is derived from an EMBL/GenBank/DDBJ whole genome shotgun (WGS) entry which is preliminary data.</text>
</comment>
<organism evidence="2 3">
    <name type="scientific">Variimorphobacter saccharofermentans</name>
    <dbReference type="NCBI Taxonomy" id="2755051"/>
    <lineage>
        <taxon>Bacteria</taxon>
        <taxon>Bacillati</taxon>
        <taxon>Bacillota</taxon>
        <taxon>Clostridia</taxon>
        <taxon>Lachnospirales</taxon>
        <taxon>Lachnospiraceae</taxon>
        <taxon>Variimorphobacter</taxon>
    </lineage>
</organism>
<sequence>MKRIIWNVFLTLFLVLVSIFGLGPSLFADGTNTERMYTLIIVAILYLLLIAGFYFVNRKKPK</sequence>
<protein>
    <submittedName>
        <fullName evidence="2">Uncharacterized protein</fullName>
    </submittedName>
</protein>
<feature type="transmembrane region" description="Helical" evidence="1">
    <location>
        <begin position="37"/>
        <end position="56"/>
    </location>
</feature>
<evidence type="ECO:0000256" key="1">
    <source>
        <dbReference type="SAM" id="Phobius"/>
    </source>
</evidence>
<dbReference type="Proteomes" id="UP000574276">
    <property type="component" value="Unassembled WGS sequence"/>
</dbReference>
<evidence type="ECO:0000313" key="3">
    <source>
        <dbReference type="Proteomes" id="UP000574276"/>
    </source>
</evidence>
<dbReference type="EMBL" id="JACEGA010000001">
    <property type="protein sequence ID" value="MBB2184423.1"/>
    <property type="molecule type" value="Genomic_DNA"/>
</dbReference>